<dbReference type="AlphaFoldDB" id="W9RAK3"/>
<reference evidence="2" key="1">
    <citation type="submission" date="2013-01" db="EMBL/GenBank/DDBJ databases">
        <title>Draft Genome Sequence of a Mulberry Tree, Morus notabilis C.K. Schneid.</title>
        <authorList>
            <person name="He N."/>
            <person name="Zhao S."/>
        </authorList>
    </citation>
    <scope>NUCLEOTIDE SEQUENCE</scope>
</reference>
<gene>
    <name evidence="1" type="ORF">L484_025420</name>
</gene>
<organism evidence="1 2">
    <name type="scientific">Morus notabilis</name>
    <dbReference type="NCBI Taxonomy" id="981085"/>
    <lineage>
        <taxon>Eukaryota</taxon>
        <taxon>Viridiplantae</taxon>
        <taxon>Streptophyta</taxon>
        <taxon>Embryophyta</taxon>
        <taxon>Tracheophyta</taxon>
        <taxon>Spermatophyta</taxon>
        <taxon>Magnoliopsida</taxon>
        <taxon>eudicotyledons</taxon>
        <taxon>Gunneridae</taxon>
        <taxon>Pentapetalae</taxon>
        <taxon>rosids</taxon>
        <taxon>fabids</taxon>
        <taxon>Rosales</taxon>
        <taxon>Moraceae</taxon>
        <taxon>Moreae</taxon>
        <taxon>Morus</taxon>
    </lineage>
</organism>
<name>W9RAK3_9ROSA</name>
<sequence>MADGEEWVHPSSIVVGTCGCRAFFFMRRRAIMRDSPFFCFLLGRGQCCFSGAHPWWLSANHQFSGRGHLDFDPLFLFLSLSSKGDVLAI</sequence>
<dbReference type="Proteomes" id="UP000030645">
    <property type="component" value="Unassembled WGS sequence"/>
</dbReference>
<protein>
    <submittedName>
        <fullName evidence="1">Uncharacterized protein</fullName>
    </submittedName>
</protein>
<evidence type="ECO:0000313" key="1">
    <source>
        <dbReference type="EMBL" id="EXB65339.1"/>
    </source>
</evidence>
<dbReference type="EMBL" id="KE344510">
    <property type="protein sequence ID" value="EXB65339.1"/>
    <property type="molecule type" value="Genomic_DNA"/>
</dbReference>
<evidence type="ECO:0000313" key="2">
    <source>
        <dbReference type="Proteomes" id="UP000030645"/>
    </source>
</evidence>
<keyword evidence="2" id="KW-1185">Reference proteome</keyword>
<accession>W9RAK3</accession>
<proteinExistence type="predicted"/>